<dbReference type="PROSITE" id="PS00078">
    <property type="entry name" value="COX2"/>
    <property type="match status" value="1"/>
</dbReference>
<comment type="catalytic activity">
    <reaction evidence="17">
        <text>4 Fe(II)-[cytochrome c] + O2 + 8 H(+)(in) = 4 Fe(III)-[cytochrome c] + 2 H2O + 4 H(+)(out)</text>
        <dbReference type="Rhea" id="RHEA:11436"/>
        <dbReference type="Rhea" id="RHEA-COMP:10350"/>
        <dbReference type="Rhea" id="RHEA-COMP:14399"/>
        <dbReference type="ChEBI" id="CHEBI:15377"/>
        <dbReference type="ChEBI" id="CHEBI:15378"/>
        <dbReference type="ChEBI" id="CHEBI:15379"/>
        <dbReference type="ChEBI" id="CHEBI:29033"/>
        <dbReference type="ChEBI" id="CHEBI:29034"/>
        <dbReference type="EC" id="7.1.1.9"/>
    </reaction>
    <physiologicalReaction direction="left-to-right" evidence="17">
        <dbReference type="Rhea" id="RHEA:11437"/>
    </physiologicalReaction>
</comment>
<comment type="subcellular location">
    <subcellularLocation>
        <location evidence="1 18">Mitochondrion inner membrane</location>
        <topology evidence="1 18">Multi-pass membrane protein</topology>
    </subcellularLocation>
</comment>
<keyword evidence="5 18" id="KW-0813">Transport</keyword>
<evidence type="ECO:0000256" key="1">
    <source>
        <dbReference type="ARBA" id="ARBA00004448"/>
    </source>
</evidence>
<proteinExistence type="inferred from homology"/>
<keyword evidence="6 18" id="KW-0679">Respiratory chain</keyword>
<dbReference type="GO" id="GO:0005743">
    <property type="term" value="C:mitochondrial inner membrane"/>
    <property type="evidence" value="ECO:0007669"/>
    <property type="project" value="UniProtKB-SubCell"/>
</dbReference>
<dbReference type="PROSITE" id="PS50999">
    <property type="entry name" value="COX2_TM"/>
    <property type="match status" value="1"/>
</dbReference>
<evidence type="ECO:0000256" key="11">
    <source>
        <dbReference type="ARBA" id="ARBA00022967"/>
    </source>
</evidence>
<dbReference type="AlphaFoldDB" id="A0A172QHC7"/>
<dbReference type="FunFam" id="2.60.40.420:FF:000001">
    <property type="entry name" value="Cytochrome c oxidase subunit 2"/>
    <property type="match status" value="1"/>
</dbReference>
<evidence type="ECO:0000256" key="8">
    <source>
        <dbReference type="ARBA" id="ARBA00022723"/>
    </source>
</evidence>
<keyword evidence="12 18" id="KW-0249">Electron transport</keyword>
<dbReference type="InterPro" id="IPR008972">
    <property type="entry name" value="Cupredoxin"/>
</dbReference>
<dbReference type="Pfam" id="PF00116">
    <property type="entry name" value="COX2"/>
    <property type="match status" value="1"/>
</dbReference>
<keyword evidence="10" id="KW-0460">Magnesium</keyword>
<keyword evidence="11" id="KW-1278">Translocase</keyword>
<comment type="function">
    <text evidence="18">Component of the cytochrome c oxidase, the last enzyme in the mitochondrial electron transport chain which drives oxidative phosphorylation. The respiratory chain contains 3 multisubunit complexes succinate dehydrogenase (complex II, CII), ubiquinol-cytochrome c oxidoreductase (cytochrome b-c1 complex, complex III, CIII) and cytochrome c oxidase (complex IV, CIV), that cooperate to transfer electrons derived from NADH and succinate to molecular oxygen, creating an electrochemical gradient over the inner membrane that drives transmembrane transport and the ATP synthase. Cytochrome c oxidase is the component of the respiratory chain that catalyzes the reduction of oxygen to water. Electrons originating from reduced cytochrome c in the intermembrane space (IMS) are transferred via the dinuclear copper A center (CU(A)) of subunit 2 and heme A of subunit 1 to the active site in subunit 1, a binuclear center (BNC) formed by heme A3 and copper B (CU(B)). The BNC reduces molecular oxygen to 2 water molecules using 4 electrons from cytochrome c in the IMS and 4 protons from the mitochondrial matrix.</text>
</comment>
<dbReference type="Gene3D" id="2.60.40.420">
    <property type="entry name" value="Cupredoxins - blue copper proteins"/>
    <property type="match status" value="1"/>
</dbReference>
<dbReference type="GO" id="GO:0005507">
    <property type="term" value="F:copper ion binding"/>
    <property type="evidence" value="ECO:0007669"/>
    <property type="project" value="InterPro"/>
</dbReference>
<dbReference type="PRINTS" id="PR01166">
    <property type="entry name" value="CYCOXIDASEII"/>
</dbReference>
<evidence type="ECO:0000256" key="10">
    <source>
        <dbReference type="ARBA" id="ARBA00022842"/>
    </source>
</evidence>
<dbReference type="InterPro" id="IPR001505">
    <property type="entry name" value="Copper_CuA"/>
</dbReference>
<evidence type="ECO:0000256" key="6">
    <source>
        <dbReference type="ARBA" id="ARBA00022660"/>
    </source>
</evidence>
<comment type="similarity">
    <text evidence="2 18">Belongs to the cytochrome c oxidase subunit 2 family.</text>
</comment>
<dbReference type="SUPFAM" id="SSF81464">
    <property type="entry name" value="Cytochrome c oxidase subunit II-like, transmembrane region"/>
    <property type="match status" value="1"/>
</dbReference>
<evidence type="ECO:0000256" key="15">
    <source>
        <dbReference type="ARBA" id="ARBA00023128"/>
    </source>
</evidence>
<keyword evidence="7 18" id="KW-0812">Transmembrane</keyword>
<dbReference type="SUPFAM" id="SSF49503">
    <property type="entry name" value="Cupredoxins"/>
    <property type="match status" value="1"/>
</dbReference>
<evidence type="ECO:0000256" key="17">
    <source>
        <dbReference type="ARBA" id="ARBA00049512"/>
    </source>
</evidence>
<dbReference type="InterPro" id="IPR045187">
    <property type="entry name" value="CcO_II"/>
</dbReference>
<evidence type="ECO:0000256" key="5">
    <source>
        <dbReference type="ARBA" id="ARBA00022448"/>
    </source>
</evidence>
<dbReference type="InterPro" id="IPR034210">
    <property type="entry name" value="CcO_II_C"/>
</dbReference>
<dbReference type="EMBL" id="KU869712">
    <property type="protein sequence ID" value="AND97094.1"/>
    <property type="molecule type" value="Genomic_DNA"/>
</dbReference>
<keyword evidence="15 18" id="KW-0496">Mitochondrion</keyword>
<dbReference type="Pfam" id="PF02790">
    <property type="entry name" value="COX2_TM"/>
    <property type="match status" value="1"/>
</dbReference>
<comment type="subunit">
    <text evidence="3">Component of the cytochrome c oxidase (complex IV, CIV), a multisubunit enzyme composed of a catalytic core of 3 subunits and several supernumerary subunits. The complex exists as a monomer or a dimer and forms supercomplexes (SCs) in the inner mitochondrial membrane with ubiquinol-cytochrome c oxidoreductase (cytochrome b-c1 complex, complex III, CIII).</text>
</comment>
<evidence type="ECO:0000256" key="13">
    <source>
        <dbReference type="ARBA" id="ARBA00022989"/>
    </source>
</evidence>
<dbReference type="GO" id="GO:0016491">
    <property type="term" value="F:oxidoreductase activity"/>
    <property type="evidence" value="ECO:0007669"/>
    <property type="project" value="InterPro"/>
</dbReference>
<name>A0A172QHC7_9CRUS</name>
<evidence type="ECO:0000256" key="12">
    <source>
        <dbReference type="ARBA" id="ARBA00022982"/>
    </source>
</evidence>
<evidence type="ECO:0000256" key="7">
    <source>
        <dbReference type="ARBA" id="ARBA00022692"/>
    </source>
</evidence>
<dbReference type="PANTHER" id="PTHR22888:SF9">
    <property type="entry name" value="CYTOCHROME C OXIDASE SUBUNIT 2"/>
    <property type="match status" value="1"/>
</dbReference>
<dbReference type="InterPro" id="IPR002429">
    <property type="entry name" value="CcO_II-like_C"/>
</dbReference>
<dbReference type="Gene3D" id="1.10.287.90">
    <property type="match status" value="1"/>
</dbReference>
<feature type="domain" description="Cytochrome oxidase subunit II copper A binding" evidence="20">
    <location>
        <begin position="92"/>
        <end position="223"/>
    </location>
</feature>
<keyword evidence="8 18" id="KW-0479">Metal-binding</keyword>
<feature type="transmembrane region" description="Helical" evidence="19">
    <location>
        <begin position="63"/>
        <end position="87"/>
    </location>
</feature>
<evidence type="ECO:0000256" key="4">
    <source>
        <dbReference type="ARBA" id="ARBA00015946"/>
    </source>
</evidence>
<keyword evidence="16 18" id="KW-0472">Membrane</keyword>
<organism evidence="22">
    <name type="scientific">Stygobromus tenuis potomacus</name>
    <dbReference type="NCBI Taxonomy" id="1849149"/>
    <lineage>
        <taxon>Eukaryota</taxon>
        <taxon>Metazoa</taxon>
        <taxon>Ecdysozoa</taxon>
        <taxon>Arthropoda</taxon>
        <taxon>Crustacea</taxon>
        <taxon>Multicrustacea</taxon>
        <taxon>Malacostraca</taxon>
        <taxon>Eumalacostraca</taxon>
        <taxon>Peracarida</taxon>
        <taxon>Amphipoda</taxon>
        <taxon>Senticaudata</taxon>
        <taxon>Gammarida</taxon>
        <taxon>Crangonyctidira</taxon>
        <taxon>Crangonyctoidea</taxon>
        <taxon>Crangonyctidae</taxon>
        <taxon>Stygobromus</taxon>
    </lineage>
</organism>
<keyword evidence="9 18" id="KW-0999">Mitochondrion inner membrane</keyword>
<evidence type="ECO:0000256" key="14">
    <source>
        <dbReference type="ARBA" id="ARBA00023008"/>
    </source>
</evidence>
<dbReference type="PROSITE" id="PS50857">
    <property type="entry name" value="COX2_CUA"/>
    <property type="match status" value="1"/>
</dbReference>
<reference evidence="22" key="1">
    <citation type="submission" date="2016-03" db="EMBL/GenBank/DDBJ databases">
        <title>Comparative mitogenomic analyses of three North American stygobiont amphipods of the genus Stygobromus (Crustacea: Amphipoda).</title>
        <authorList>
            <person name="Aunins A.W."/>
            <person name="King T.L."/>
            <person name="Hobson C.S."/>
            <person name="Nelms D.L."/>
        </authorList>
    </citation>
    <scope>NUCLEOTIDE SEQUENCE</scope>
</reference>
<dbReference type="InterPro" id="IPR014222">
    <property type="entry name" value="Cyt_c_oxidase_su2"/>
</dbReference>
<evidence type="ECO:0000313" key="22">
    <source>
        <dbReference type="EMBL" id="AND97094.1"/>
    </source>
</evidence>
<comment type="cofactor">
    <cofactor evidence="18">
        <name>Cu cation</name>
        <dbReference type="ChEBI" id="CHEBI:23378"/>
    </cofactor>
    <text evidence="18">Binds a copper A center.</text>
</comment>
<evidence type="ECO:0000259" key="21">
    <source>
        <dbReference type="PROSITE" id="PS50999"/>
    </source>
</evidence>
<dbReference type="GO" id="GO:0042773">
    <property type="term" value="P:ATP synthesis coupled electron transport"/>
    <property type="evidence" value="ECO:0007669"/>
    <property type="project" value="TreeGrafter"/>
</dbReference>
<evidence type="ECO:0000256" key="3">
    <source>
        <dbReference type="ARBA" id="ARBA00011164"/>
    </source>
</evidence>
<evidence type="ECO:0000256" key="2">
    <source>
        <dbReference type="ARBA" id="ARBA00007866"/>
    </source>
</evidence>
<dbReference type="InterPro" id="IPR011759">
    <property type="entry name" value="Cyt_c_oxidase_su2_TM_dom"/>
</dbReference>
<evidence type="ECO:0000256" key="16">
    <source>
        <dbReference type="ARBA" id="ARBA00023136"/>
    </source>
</evidence>
<evidence type="ECO:0000256" key="18">
    <source>
        <dbReference type="RuleBase" id="RU000457"/>
    </source>
</evidence>
<evidence type="ECO:0000256" key="9">
    <source>
        <dbReference type="ARBA" id="ARBA00022792"/>
    </source>
</evidence>
<protein>
    <recommendedName>
        <fullName evidence="4 18">Cytochrome c oxidase subunit 2</fullName>
    </recommendedName>
</protein>
<evidence type="ECO:0000259" key="20">
    <source>
        <dbReference type="PROSITE" id="PS50857"/>
    </source>
</evidence>
<sequence>MPTWSAVFFQDSSSPFMEQLTYFHDFTMAILTLITTLVGTSLMFISSYNLSNRYLLQDQLIEMVWTVSPVLILLSIALPSLQVLYLLDDPFNPGLSIKTIGHQWYWSYEYSDFPMIEFESYMDTDHPSDLPRLLNADNSVVLPTNTQVRVVATAADVIHAWTVPSLGVKADAVPGRLNQLMFLLSRPGMFFGQCSEICGANHSFMPIKLEACPMVNFIKWISSR</sequence>
<dbReference type="GO" id="GO:0004129">
    <property type="term" value="F:cytochrome-c oxidase activity"/>
    <property type="evidence" value="ECO:0007669"/>
    <property type="project" value="UniProtKB-EC"/>
</dbReference>
<keyword evidence="14 18" id="KW-0186">Copper</keyword>
<dbReference type="PANTHER" id="PTHR22888">
    <property type="entry name" value="CYTOCHROME C OXIDASE, SUBUNIT II"/>
    <property type="match status" value="1"/>
</dbReference>
<feature type="transmembrane region" description="Helical" evidence="19">
    <location>
        <begin position="26"/>
        <end position="51"/>
    </location>
</feature>
<keyword evidence="13 19" id="KW-1133">Transmembrane helix</keyword>
<accession>A0A172QHC7</accession>
<geneLocation type="mitochondrion" evidence="22"/>
<dbReference type="CDD" id="cd13912">
    <property type="entry name" value="CcO_II_C"/>
    <property type="match status" value="1"/>
</dbReference>
<dbReference type="NCBIfam" id="TIGR02866">
    <property type="entry name" value="CoxB"/>
    <property type="match status" value="1"/>
</dbReference>
<feature type="domain" description="Cytochrome oxidase subunit II transmembrane region profile" evidence="21">
    <location>
        <begin position="1"/>
        <end position="91"/>
    </location>
</feature>
<dbReference type="InterPro" id="IPR036257">
    <property type="entry name" value="Cyt_c_oxidase_su2_TM_sf"/>
</dbReference>
<evidence type="ECO:0000256" key="19">
    <source>
        <dbReference type="SAM" id="Phobius"/>
    </source>
</evidence>
<gene>
    <name evidence="22" type="primary">cox2</name>
</gene>